<name>A0A168LBH3_ABSGL</name>
<dbReference type="GO" id="GO:0032259">
    <property type="term" value="P:methylation"/>
    <property type="evidence" value="ECO:0007669"/>
    <property type="project" value="UniProtKB-KW"/>
</dbReference>
<evidence type="ECO:0000256" key="1">
    <source>
        <dbReference type="ARBA" id="ARBA00022603"/>
    </source>
</evidence>
<dbReference type="STRING" id="4829.A0A168LBH3"/>
<evidence type="ECO:0000313" key="5">
    <source>
        <dbReference type="EMBL" id="SAL96459.1"/>
    </source>
</evidence>
<dbReference type="OMA" id="RPLHAMT"/>
<dbReference type="Proteomes" id="UP000078561">
    <property type="component" value="Unassembled WGS sequence"/>
</dbReference>
<dbReference type="OrthoDB" id="66144at2759"/>
<evidence type="ECO:0000256" key="3">
    <source>
        <dbReference type="ARBA" id="ARBA00022691"/>
    </source>
</evidence>
<dbReference type="AlphaFoldDB" id="A0A168LBH3"/>
<organism evidence="5">
    <name type="scientific">Absidia glauca</name>
    <name type="common">Pin mould</name>
    <dbReference type="NCBI Taxonomy" id="4829"/>
    <lineage>
        <taxon>Eukaryota</taxon>
        <taxon>Fungi</taxon>
        <taxon>Fungi incertae sedis</taxon>
        <taxon>Mucoromycota</taxon>
        <taxon>Mucoromycotina</taxon>
        <taxon>Mucoromycetes</taxon>
        <taxon>Mucorales</taxon>
        <taxon>Cunninghamellaceae</taxon>
        <taxon>Absidia</taxon>
    </lineage>
</organism>
<keyword evidence="1" id="KW-0489">Methyltransferase</keyword>
<dbReference type="InterPro" id="IPR013216">
    <property type="entry name" value="Methyltransf_11"/>
</dbReference>
<keyword evidence="2" id="KW-0808">Transferase</keyword>
<proteinExistence type="predicted"/>
<dbReference type="CDD" id="cd02440">
    <property type="entry name" value="AdoMet_MTases"/>
    <property type="match status" value="1"/>
</dbReference>
<dbReference type="EMBL" id="LT551130">
    <property type="protein sequence ID" value="SAL96459.1"/>
    <property type="molecule type" value="Genomic_DNA"/>
</dbReference>
<sequence length="270" mass="30793">MPFGPQHFDFIATMATNTNKYDDDDFFAKYQEMARSKYGLEAAGEWSTMVKMIPDLKGKRVLDIGCGYGWHCFFATEQGAASVVGIDNSHKMLQVAERKSKELFSHDDAKYKSIEFMNMSIEDMDFPEGSFDVVISSLALHYVQSFADAAIKIARFLKPTEGEFVFSVEHPIFTSYGTGDWIYNEDGKLDHWPVDRYFSEGFRTTNFLGCEVVKYHKTLTTYINSLVTTGLFRITQVIEPLPEPDMLAKMPEEARRPMMLLIAAKKLQVD</sequence>
<dbReference type="PANTHER" id="PTHR43464:SF19">
    <property type="entry name" value="UBIQUINONE BIOSYNTHESIS O-METHYLTRANSFERASE, MITOCHONDRIAL"/>
    <property type="match status" value="1"/>
</dbReference>
<reference evidence="5" key="1">
    <citation type="submission" date="2016-04" db="EMBL/GenBank/DDBJ databases">
        <authorList>
            <person name="Evans L.H."/>
            <person name="Alamgir A."/>
            <person name="Owens N."/>
            <person name="Weber N.D."/>
            <person name="Virtaneva K."/>
            <person name="Barbian K."/>
            <person name="Babar A."/>
            <person name="Rosenke K."/>
        </authorList>
    </citation>
    <scope>NUCLEOTIDE SEQUENCE [LARGE SCALE GENOMIC DNA]</scope>
    <source>
        <strain evidence="5">CBS 101.48</strain>
    </source>
</reference>
<accession>A0A168LBH3</accession>
<dbReference type="GO" id="GO:0008757">
    <property type="term" value="F:S-adenosylmethionine-dependent methyltransferase activity"/>
    <property type="evidence" value="ECO:0007669"/>
    <property type="project" value="InterPro"/>
</dbReference>
<dbReference type="PANTHER" id="PTHR43464">
    <property type="entry name" value="METHYLTRANSFERASE"/>
    <property type="match status" value="1"/>
</dbReference>
<evidence type="ECO:0000259" key="4">
    <source>
        <dbReference type="Pfam" id="PF08241"/>
    </source>
</evidence>
<dbReference type="Pfam" id="PF08241">
    <property type="entry name" value="Methyltransf_11"/>
    <property type="match status" value="1"/>
</dbReference>
<keyword evidence="6" id="KW-1185">Reference proteome</keyword>
<dbReference type="Gene3D" id="3.40.50.150">
    <property type="entry name" value="Vaccinia Virus protein VP39"/>
    <property type="match status" value="1"/>
</dbReference>
<keyword evidence="3" id="KW-0949">S-adenosyl-L-methionine</keyword>
<evidence type="ECO:0000256" key="2">
    <source>
        <dbReference type="ARBA" id="ARBA00022679"/>
    </source>
</evidence>
<evidence type="ECO:0000313" key="6">
    <source>
        <dbReference type="Proteomes" id="UP000078561"/>
    </source>
</evidence>
<dbReference type="SUPFAM" id="SSF53335">
    <property type="entry name" value="S-adenosyl-L-methionine-dependent methyltransferases"/>
    <property type="match status" value="1"/>
</dbReference>
<dbReference type="InParanoid" id="A0A168LBH3"/>
<feature type="domain" description="Methyltransferase type 11" evidence="4">
    <location>
        <begin position="62"/>
        <end position="159"/>
    </location>
</feature>
<gene>
    <name evidence="5" type="primary">ABSGL_01871.1 scaffold 2522</name>
</gene>
<dbReference type="InterPro" id="IPR029063">
    <property type="entry name" value="SAM-dependent_MTases_sf"/>
</dbReference>
<protein>
    <recommendedName>
        <fullName evidence="4">Methyltransferase type 11 domain-containing protein</fullName>
    </recommendedName>
</protein>